<feature type="compositionally biased region" description="Basic and acidic residues" evidence="1">
    <location>
        <begin position="83"/>
        <end position="94"/>
    </location>
</feature>
<evidence type="ECO:0000256" key="2">
    <source>
        <dbReference type="SAM" id="Phobius"/>
    </source>
</evidence>
<dbReference type="AlphaFoldDB" id="A0A1I2M664"/>
<evidence type="ECO:0000313" key="4">
    <source>
        <dbReference type="Proteomes" id="UP000198876"/>
    </source>
</evidence>
<organism evidence="3 4">
    <name type="scientific">Halopelagius inordinatus</name>
    <dbReference type="NCBI Taxonomy" id="553467"/>
    <lineage>
        <taxon>Archaea</taxon>
        <taxon>Methanobacteriati</taxon>
        <taxon>Methanobacteriota</taxon>
        <taxon>Stenosarchaea group</taxon>
        <taxon>Halobacteria</taxon>
        <taxon>Halobacteriales</taxon>
        <taxon>Haloferacaceae</taxon>
    </lineage>
</organism>
<reference evidence="4" key="1">
    <citation type="submission" date="2016-10" db="EMBL/GenBank/DDBJ databases">
        <authorList>
            <person name="Varghese N."/>
            <person name="Submissions S."/>
        </authorList>
    </citation>
    <scope>NUCLEOTIDE SEQUENCE [LARGE SCALE GENOMIC DNA]</scope>
    <source>
        <strain evidence="4">CGMCC 1.7739</strain>
    </source>
</reference>
<keyword evidence="2" id="KW-0472">Membrane</keyword>
<dbReference type="Proteomes" id="UP000198876">
    <property type="component" value="Unassembled WGS sequence"/>
</dbReference>
<accession>A0A1I2M664</accession>
<feature type="region of interest" description="Disordered" evidence="1">
    <location>
        <begin position="70"/>
        <end position="124"/>
    </location>
</feature>
<name>A0A1I2M664_9EURY</name>
<feature type="compositionally biased region" description="Acidic residues" evidence="1">
    <location>
        <begin position="70"/>
        <end position="82"/>
    </location>
</feature>
<keyword evidence="4" id="KW-1185">Reference proteome</keyword>
<dbReference type="OrthoDB" id="100832at2157"/>
<gene>
    <name evidence="3" type="ORF">SAMN04488063_0594</name>
</gene>
<keyword evidence="2" id="KW-0812">Transmembrane</keyword>
<feature type="transmembrane region" description="Helical" evidence="2">
    <location>
        <begin position="12"/>
        <end position="30"/>
    </location>
</feature>
<dbReference type="RefSeq" id="WP_092888164.1">
    <property type="nucleotide sequence ID" value="NZ_FOOQ01000001.1"/>
</dbReference>
<dbReference type="EMBL" id="FOOQ01000001">
    <property type="protein sequence ID" value="SFF86993.1"/>
    <property type="molecule type" value="Genomic_DNA"/>
</dbReference>
<sequence>MDLRKAVRDRERLARTLLAFGLSVVAIRSLRNGKRLSGLLAGGGALAAGYAAVTPSGELEDLDELTETLDVGTTDEDADDEDSSGRETTEDAGKLRCAACGEPISTGQTRGPNENDEIVHLDCK</sequence>
<protein>
    <recommendedName>
        <fullName evidence="5">DUF2892 domain-containing protein</fullName>
    </recommendedName>
</protein>
<keyword evidence="2" id="KW-1133">Transmembrane helix</keyword>
<proteinExistence type="predicted"/>
<evidence type="ECO:0000256" key="1">
    <source>
        <dbReference type="SAM" id="MobiDB-lite"/>
    </source>
</evidence>
<evidence type="ECO:0008006" key="5">
    <source>
        <dbReference type="Google" id="ProtNLM"/>
    </source>
</evidence>
<evidence type="ECO:0000313" key="3">
    <source>
        <dbReference type="EMBL" id="SFF86993.1"/>
    </source>
</evidence>